<dbReference type="PANTHER" id="PTHR30029">
    <property type="entry name" value="STAGE V SPORULATION PROTEIN R"/>
    <property type="match status" value="1"/>
</dbReference>
<comment type="caution">
    <text evidence="3">The sequence shown here is derived from an EMBL/GenBank/DDBJ whole genome shotgun (WGS) entry which is preliminary data.</text>
</comment>
<sequence length="498" mass="58908">MKYPFETGDWTFEQLDLAVSVIGEIAEEYGLDTYPNQLEVISAEQMIDAYTSIGLPIHYGHWSYGKEFIRTLQSYRRGEMGLAYEMVINSNPCISYLMEENTMVLQTLVIAHAAFGHNAFFKNNYLFRMWTDADGIIDYLVFARDYIRRCEERHGEKRVEFLLDACHALAPYGVDRYQKPKPLSAEDEERRAMERLEFERESYDEVWRTVPIAMTPSTRQPMDTPEENLLYFFEKKGMKLRPWEKEIIRIVRKLQQYFYPQAQTKVSNEGYASFWHYTLVNALYDRGHVSEKFMLEFMKHHSNVVFQPDYDDPRYSGLNPYKLGFSIYSDIRRICEQPTEEDAHWFPELVGKPWTEAVHEAMRDYRDDSFIAQFLSPKVIRDLKLFIAVDDDRDDSVEIGAIHDERGYRQVRESLSRLYERNNFVPDIQIIGANWDSDRVLTLRHTRYQRRPLDERQAQDTLQYVADLWGFPVVLESEEEGQVIEMLSAEPDRSLDRD</sequence>
<gene>
    <name evidence="3" type="ORF">WOB96_04860</name>
</gene>
<keyword evidence="4" id="KW-1185">Reference proteome</keyword>
<dbReference type="InterPro" id="IPR056174">
    <property type="entry name" value="SpoVR_N"/>
</dbReference>
<protein>
    <submittedName>
        <fullName evidence="3">SpoVR family protein</fullName>
    </submittedName>
</protein>
<feature type="domain" description="SpoVR-like C-terminal" evidence="2">
    <location>
        <begin position="426"/>
        <end position="479"/>
    </location>
</feature>
<evidence type="ECO:0000313" key="3">
    <source>
        <dbReference type="EMBL" id="MEK8089089.1"/>
    </source>
</evidence>
<dbReference type="InterPro" id="IPR057270">
    <property type="entry name" value="Ycgb-like"/>
</dbReference>
<dbReference type="Pfam" id="PF24755">
    <property type="entry name" value="SpoVR_C"/>
    <property type="match status" value="1"/>
</dbReference>
<evidence type="ECO:0000259" key="2">
    <source>
        <dbReference type="Pfam" id="PF24755"/>
    </source>
</evidence>
<dbReference type="InterPro" id="IPR007390">
    <property type="entry name" value="Spore_V_R"/>
</dbReference>
<dbReference type="PANTHER" id="PTHR30029:SF2">
    <property type="entry name" value="STAGE V SPORULATION PROTEIN R"/>
    <property type="match status" value="1"/>
</dbReference>
<reference evidence="3 4" key="1">
    <citation type="submission" date="2024-04" db="EMBL/GenBank/DDBJ databases">
        <authorList>
            <person name="Abashina T."/>
            <person name="Shaikin A."/>
        </authorList>
    </citation>
    <scope>NUCLEOTIDE SEQUENCE [LARGE SCALE GENOMIC DNA]</scope>
    <source>
        <strain evidence="3 4">AAFK</strain>
    </source>
</reference>
<evidence type="ECO:0000313" key="4">
    <source>
        <dbReference type="Proteomes" id="UP001446205"/>
    </source>
</evidence>
<accession>A0ABU9D6C0</accession>
<organism evidence="3 4">
    <name type="scientific">Thermithiobacillus plumbiphilus</name>
    <dbReference type="NCBI Taxonomy" id="1729899"/>
    <lineage>
        <taxon>Bacteria</taxon>
        <taxon>Pseudomonadati</taxon>
        <taxon>Pseudomonadota</taxon>
        <taxon>Acidithiobacillia</taxon>
        <taxon>Acidithiobacillales</taxon>
        <taxon>Thermithiobacillaceae</taxon>
        <taxon>Thermithiobacillus</taxon>
    </lineage>
</organism>
<name>A0ABU9D6C0_9PROT</name>
<evidence type="ECO:0000259" key="1">
    <source>
        <dbReference type="Pfam" id="PF04293"/>
    </source>
</evidence>
<dbReference type="EMBL" id="JBBPCO010000003">
    <property type="protein sequence ID" value="MEK8089089.1"/>
    <property type="molecule type" value="Genomic_DNA"/>
</dbReference>
<feature type="domain" description="SpoVR protein-like N-terminal" evidence="1">
    <location>
        <begin position="9"/>
        <end position="421"/>
    </location>
</feature>
<dbReference type="InterPro" id="IPR057008">
    <property type="entry name" value="SpoVR-like_C"/>
</dbReference>
<dbReference type="NCBIfam" id="NF008737">
    <property type="entry name" value="PRK11767.1"/>
    <property type="match status" value="1"/>
</dbReference>
<dbReference type="Pfam" id="PF04293">
    <property type="entry name" value="SpoVR"/>
    <property type="match status" value="1"/>
</dbReference>
<dbReference type="Proteomes" id="UP001446205">
    <property type="component" value="Unassembled WGS sequence"/>
</dbReference>
<proteinExistence type="predicted"/>
<dbReference type="RefSeq" id="WP_341370155.1">
    <property type="nucleotide sequence ID" value="NZ_JBBPCO010000003.1"/>
</dbReference>